<dbReference type="Pfam" id="PF13472">
    <property type="entry name" value="Lipase_GDSL_2"/>
    <property type="match status" value="1"/>
</dbReference>
<dbReference type="RefSeq" id="WP_168442718.1">
    <property type="nucleotide sequence ID" value="NZ_CAAHFG010000005.1"/>
</dbReference>
<dbReference type="InterPro" id="IPR013222">
    <property type="entry name" value="Glyco_hyd_98_carb-bd"/>
</dbReference>
<reference evidence="4 5" key="1">
    <citation type="submission" date="2019-04" db="EMBL/GenBank/DDBJ databases">
        <authorList>
            <person name="Van Vliet M D."/>
        </authorList>
    </citation>
    <scope>NUCLEOTIDE SEQUENCE [LARGE SCALE GENOMIC DNA]</scope>
    <source>
        <strain evidence="4 5">F1</strain>
    </source>
</reference>
<dbReference type="EMBL" id="CAAHFG010000005">
    <property type="protein sequence ID" value="VGO17705.1"/>
    <property type="molecule type" value="Genomic_DNA"/>
</dbReference>
<dbReference type="GO" id="GO:0008236">
    <property type="term" value="F:serine-type peptidase activity"/>
    <property type="evidence" value="ECO:0007669"/>
    <property type="project" value="InterPro"/>
</dbReference>
<dbReference type="Pfam" id="PF08305">
    <property type="entry name" value="NPCBM"/>
    <property type="match status" value="1"/>
</dbReference>
<dbReference type="PANTHER" id="PTHR11852:SF0">
    <property type="entry name" value="PLATELET-ACTIVATING FACTOR ACETYLHYDROLASE IB SUBUNIT BETA HOMOLOG"/>
    <property type="match status" value="1"/>
</dbReference>
<name>A0A6C2UC98_PONDE</name>
<dbReference type="Proteomes" id="UP000366872">
    <property type="component" value="Unassembled WGS sequence"/>
</dbReference>
<dbReference type="Gene3D" id="3.40.50.1820">
    <property type="entry name" value="alpha/beta hydrolase"/>
    <property type="match status" value="1"/>
</dbReference>
<accession>A0A6C2UC98</accession>
<dbReference type="AlphaFoldDB" id="A0A6C2UC98"/>
<dbReference type="GO" id="GO:0016788">
    <property type="term" value="F:hydrolase activity, acting on ester bonds"/>
    <property type="evidence" value="ECO:0007669"/>
    <property type="project" value="UniProtKB-ARBA"/>
</dbReference>
<dbReference type="InterPro" id="IPR001375">
    <property type="entry name" value="Peptidase_S9_cat"/>
</dbReference>
<evidence type="ECO:0000256" key="2">
    <source>
        <dbReference type="SAM" id="MobiDB-lite"/>
    </source>
</evidence>
<dbReference type="SUPFAM" id="SSF49785">
    <property type="entry name" value="Galactose-binding domain-like"/>
    <property type="match status" value="1"/>
</dbReference>
<dbReference type="InterPro" id="IPR038637">
    <property type="entry name" value="NPCBM_sf"/>
</dbReference>
<dbReference type="InterPro" id="IPR029058">
    <property type="entry name" value="AB_hydrolase_fold"/>
</dbReference>
<evidence type="ECO:0000256" key="1">
    <source>
        <dbReference type="ARBA" id="ARBA00038184"/>
    </source>
</evidence>
<dbReference type="SUPFAM" id="SSF52266">
    <property type="entry name" value="SGNH hydrolase"/>
    <property type="match status" value="1"/>
</dbReference>
<dbReference type="InterPro" id="IPR036514">
    <property type="entry name" value="SGNH_hydro_sf"/>
</dbReference>
<gene>
    <name evidence="4" type="ORF">PDESU_06307</name>
</gene>
<organism evidence="4 5">
    <name type="scientific">Pontiella desulfatans</name>
    <dbReference type="NCBI Taxonomy" id="2750659"/>
    <lineage>
        <taxon>Bacteria</taxon>
        <taxon>Pseudomonadati</taxon>
        <taxon>Kiritimatiellota</taxon>
        <taxon>Kiritimatiellia</taxon>
        <taxon>Kiritimatiellales</taxon>
        <taxon>Pontiellaceae</taxon>
        <taxon>Pontiella</taxon>
    </lineage>
</organism>
<proteinExistence type="inferred from homology"/>
<keyword evidence="5" id="KW-1185">Reference proteome</keyword>
<comment type="similarity">
    <text evidence="1">Belongs to the 'GDSL' lipolytic enzyme family. Platelet-activating factor acetylhydrolase IB beta/gamma subunits subfamily.</text>
</comment>
<feature type="domain" description="Glycosyl hydrolase family 98 putative carbohydrate-binding module" evidence="3">
    <location>
        <begin position="800"/>
        <end position="937"/>
    </location>
</feature>
<feature type="region of interest" description="Disordered" evidence="2">
    <location>
        <begin position="676"/>
        <end position="699"/>
    </location>
</feature>
<sequence length="937" mass="105002">MKKHTVNYSIILVALLGQMTFGEALPETVVPEPRDNWWMQRHEEKLREVEQKKNEIDLVLIGDSITHFMDDRAPGIIQQTFPGVTYLNLGFSADRTENVLWRLQNGEIEGLSPRLTMIMIGTNNTGHRNDPAEATVEGIRLIVEEVCRRMPQTKVLLLSVFPRGATPDDGHRKRNEEINDLLPTLADNHTVFHLSINDAFLDAEGGLSNEIMPDLLHPNAAGYKVWMDAVKPTVEMLLAGQPKVPTPPEIWADYNPDKGDFKEEIVSEKTRDGIYTRESYISAYVNGEEIRVYCKYAVKEGARNAPGLMDVHGWMGAPNPDMSFVNDGWAVLSHGYCGKVKGRPHYTKYPKKLLQGNMDRAEGPPVWSYTEGREPITDYRQTSDYLWYAIQRRALSYLLSQKEVDASRIGSKGYSYGGTIMWNLGMDPRVKATVAYFGIGWNEYYRSKQVWMYNQPYQTPKMDEGEKIYLPTMAPQAHAPYITAATLWLNGSNDHHGGHERSELMFNRFSPDVPWDFAVQARGHHNTEKLGDGCKLWLEKHVLGRDHFWPERPESEIRLGAGGVPELHLTPSNPDRIKELQIVQCLKMANNIERYWRDVKPVRKGNTWIAKLPVMNVDEYVFSYASIRYDNECVVSSDFEAVIPSQIGDALATDKKADELPGGADRWSHAAPAEGIGGITGFRPIDNRRGTKSEQFSDPKWRAPADADLSFKFYCTQPQTLILTANGRFAMDVEITASDEWQSMTIHAGQLMNPEGVVLGNWSDVKNVGFKPKAGSDITKVVFADFQWKASSGKVPEVNADGRAYLDQAAAVYCESHWRVMDDKGVEGKPLSISGTTYERGLGVHSNSEIKYSLNGLFSTFYVIPGPDDAHHGLLEMTILVDGRALYSSGKVRSTTFEAKPLEIPVQGAGELTLVVTDGGDGQGGDHASWADAYLMK</sequence>
<evidence type="ECO:0000313" key="4">
    <source>
        <dbReference type="EMBL" id="VGO17705.1"/>
    </source>
</evidence>
<evidence type="ECO:0000259" key="3">
    <source>
        <dbReference type="SMART" id="SM00776"/>
    </source>
</evidence>
<dbReference type="PANTHER" id="PTHR11852">
    <property type="entry name" value="PLATELET-ACTIVATING FACTOR ACETYLHYDROLASE"/>
    <property type="match status" value="1"/>
</dbReference>
<dbReference type="SMART" id="SM00776">
    <property type="entry name" value="NPCBM"/>
    <property type="match status" value="1"/>
</dbReference>
<dbReference type="InterPro" id="IPR013830">
    <property type="entry name" value="SGNH_hydro"/>
</dbReference>
<dbReference type="InterPro" id="IPR008979">
    <property type="entry name" value="Galactose-bd-like_sf"/>
</dbReference>
<evidence type="ECO:0000313" key="5">
    <source>
        <dbReference type="Proteomes" id="UP000366872"/>
    </source>
</evidence>
<dbReference type="Gene3D" id="2.60.120.1060">
    <property type="entry name" value="NPCBM/NEW2 domain"/>
    <property type="match status" value="1"/>
</dbReference>
<dbReference type="GO" id="GO:0006508">
    <property type="term" value="P:proteolysis"/>
    <property type="evidence" value="ECO:0007669"/>
    <property type="project" value="InterPro"/>
</dbReference>
<dbReference type="Gene3D" id="3.40.50.1110">
    <property type="entry name" value="SGNH hydrolase"/>
    <property type="match status" value="1"/>
</dbReference>
<protein>
    <recommendedName>
        <fullName evidence="3">Glycosyl hydrolase family 98 putative carbohydrate-binding module domain-containing protein</fullName>
    </recommendedName>
</protein>
<dbReference type="Pfam" id="PF00326">
    <property type="entry name" value="Peptidase_S9"/>
    <property type="match status" value="1"/>
</dbReference>
<dbReference type="SUPFAM" id="SSF53474">
    <property type="entry name" value="alpha/beta-Hydrolases"/>
    <property type="match status" value="1"/>
</dbReference>
<feature type="compositionally biased region" description="Basic and acidic residues" evidence="2">
    <location>
        <begin position="685"/>
        <end position="699"/>
    </location>
</feature>